<keyword evidence="1" id="KW-0808">Transferase</keyword>
<reference evidence="1 2" key="1">
    <citation type="submission" date="2018-06" db="EMBL/GenBank/DDBJ databases">
        <authorList>
            <consortium name="Pathogen Informatics"/>
            <person name="Doyle S."/>
        </authorList>
    </citation>
    <scope>NUCLEOTIDE SEQUENCE [LARGE SCALE GENOMIC DNA]</scope>
    <source>
        <strain evidence="1 2">NCTC11872</strain>
    </source>
</reference>
<dbReference type="Gene3D" id="3.30.9.10">
    <property type="entry name" value="D-Amino Acid Oxidase, subunit A, domain 2"/>
    <property type="match status" value="1"/>
</dbReference>
<sequence>MDTSGNLARVGIRCSVRDLAPMVGNVPNFEQQQADYYNLFNLRRRKQPIQSAANFQNLFLIAALGSRGLTSAPLLGETLASIIYGEPLPISEAILHNLSANRAWARKWLKGSIVE</sequence>
<name>A0A2X1PIF5_HAEIF</name>
<gene>
    <name evidence="1" type="primary">mnmC_1</name>
    <name evidence="1" type="ORF">NCTC11872_00295</name>
</gene>
<accession>A0A2X1PIF5</accession>
<proteinExistence type="predicted"/>
<dbReference type="GO" id="GO:0008168">
    <property type="term" value="F:methyltransferase activity"/>
    <property type="evidence" value="ECO:0007669"/>
    <property type="project" value="UniProtKB-KW"/>
</dbReference>
<dbReference type="InterPro" id="IPR036188">
    <property type="entry name" value="FAD/NAD-bd_sf"/>
</dbReference>
<evidence type="ECO:0000313" key="2">
    <source>
        <dbReference type="Proteomes" id="UP000249936"/>
    </source>
</evidence>
<dbReference type="Proteomes" id="UP000249936">
    <property type="component" value="Unassembled WGS sequence"/>
</dbReference>
<protein>
    <submittedName>
        <fullName evidence="1">5-methylaminomethyl-2-thiouridine methyltransferase</fullName>
    </submittedName>
</protein>
<keyword evidence="1" id="KW-0489">Methyltransferase</keyword>
<dbReference type="GO" id="GO:0032259">
    <property type="term" value="P:methylation"/>
    <property type="evidence" value="ECO:0007669"/>
    <property type="project" value="UniProtKB-KW"/>
</dbReference>
<dbReference type="Gene3D" id="3.50.50.60">
    <property type="entry name" value="FAD/NAD(P)-binding domain"/>
    <property type="match status" value="1"/>
</dbReference>
<organism evidence="1 2">
    <name type="scientific">Haemophilus influenzae</name>
    <dbReference type="NCBI Taxonomy" id="727"/>
    <lineage>
        <taxon>Bacteria</taxon>
        <taxon>Pseudomonadati</taxon>
        <taxon>Pseudomonadota</taxon>
        <taxon>Gammaproteobacteria</taxon>
        <taxon>Pasteurellales</taxon>
        <taxon>Pasteurellaceae</taxon>
        <taxon>Haemophilus</taxon>
    </lineage>
</organism>
<dbReference type="AlphaFoldDB" id="A0A2X1PIF5"/>
<dbReference type="EMBL" id="UASK01000003">
    <property type="protein sequence ID" value="SPX40719.1"/>
    <property type="molecule type" value="Genomic_DNA"/>
</dbReference>
<evidence type="ECO:0000313" key="1">
    <source>
        <dbReference type="EMBL" id="SPX40719.1"/>
    </source>
</evidence>